<keyword evidence="2" id="KW-1185">Reference proteome</keyword>
<evidence type="ECO:0000313" key="1">
    <source>
        <dbReference type="EMBL" id="AFM13552.1"/>
    </source>
</evidence>
<organism evidence="1 2">
    <name type="scientific">Turneriella parva (strain ATCC BAA-1111 / DSM 21527 / NCTC 11395 / H)</name>
    <name type="common">Leptospira parva</name>
    <dbReference type="NCBI Taxonomy" id="869212"/>
    <lineage>
        <taxon>Bacteria</taxon>
        <taxon>Pseudomonadati</taxon>
        <taxon>Spirochaetota</taxon>
        <taxon>Spirochaetia</taxon>
        <taxon>Leptospirales</taxon>
        <taxon>Leptospiraceae</taxon>
        <taxon>Turneriella</taxon>
    </lineage>
</organism>
<sequence>MLNRRFVLIALLAAATVSCKRSSIFTEIDANFKSLDDVFIAEFRNEQKFVEKNTELDLAAETALTGRYGTLLTLDVWEFNSDSEAKAAYETLTAVEKQNAPREFDQTRANELRYKVVRATGIAGEIFTVKKVLFRILGENTATIQEYLISSKLARLR</sequence>
<protein>
    <recommendedName>
        <fullName evidence="3">Lipoprotein</fullName>
    </recommendedName>
</protein>
<reference evidence="1 2" key="1">
    <citation type="submission" date="2012-06" db="EMBL/GenBank/DDBJ databases">
        <title>The complete chromosome of genome of Turneriella parva DSM 21527.</title>
        <authorList>
            <consortium name="US DOE Joint Genome Institute (JGI-PGF)"/>
            <person name="Lucas S."/>
            <person name="Han J."/>
            <person name="Lapidus A."/>
            <person name="Bruce D."/>
            <person name="Goodwin L."/>
            <person name="Pitluck S."/>
            <person name="Peters L."/>
            <person name="Kyrpides N."/>
            <person name="Mavromatis K."/>
            <person name="Ivanova N."/>
            <person name="Mikhailova N."/>
            <person name="Chertkov O."/>
            <person name="Detter J.C."/>
            <person name="Tapia R."/>
            <person name="Han C."/>
            <person name="Land M."/>
            <person name="Hauser L."/>
            <person name="Markowitz V."/>
            <person name="Cheng J.-F."/>
            <person name="Hugenholtz P."/>
            <person name="Woyke T."/>
            <person name="Wu D."/>
            <person name="Gronow S."/>
            <person name="Wellnitz S."/>
            <person name="Brambilla E."/>
            <person name="Klenk H.-P."/>
            <person name="Eisen J.A."/>
        </authorList>
    </citation>
    <scope>NUCLEOTIDE SEQUENCE [LARGE SCALE GENOMIC DNA]</scope>
    <source>
        <strain evidence="2">ATCC BAA-1111 / DSM 21527 / NCTC 11395 / H</strain>
    </source>
</reference>
<gene>
    <name evidence="1" type="ordered locus">Turpa_2913</name>
</gene>
<dbReference type="STRING" id="869212.Turpa_2913"/>
<evidence type="ECO:0000313" key="2">
    <source>
        <dbReference type="Proteomes" id="UP000006048"/>
    </source>
</evidence>
<name>I4B8E5_TURPD</name>
<dbReference type="HOGENOM" id="CLU_1677106_0_0_12"/>
<dbReference type="KEGG" id="tpx:Turpa_2913"/>
<evidence type="ECO:0008006" key="3">
    <source>
        <dbReference type="Google" id="ProtNLM"/>
    </source>
</evidence>
<dbReference type="EMBL" id="CP002959">
    <property type="protein sequence ID" value="AFM13552.1"/>
    <property type="molecule type" value="Genomic_DNA"/>
</dbReference>
<dbReference type="AlphaFoldDB" id="I4B8E5"/>
<dbReference type="RefSeq" id="WP_014804054.1">
    <property type="nucleotide sequence ID" value="NC_018020.1"/>
</dbReference>
<proteinExistence type="predicted"/>
<accession>I4B8E5</accession>
<dbReference type="Proteomes" id="UP000006048">
    <property type="component" value="Chromosome"/>
</dbReference>
<dbReference type="PROSITE" id="PS51257">
    <property type="entry name" value="PROKAR_LIPOPROTEIN"/>
    <property type="match status" value="1"/>
</dbReference>